<dbReference type="InterPro" id="IPR058914">
    <property type="entry name" value="LIPB1/2_CC"/>
</dbReference>
<dbReference type="GO" id="GO:0007528">
    <property type="term" value="P:neuromuscular junction development"/>
    <property type="evidence" value="ECO:0007669"/>
    <property type="project" value="TreeGrafter"/>
</dbReference>
<dbReference type="Pfam" id="PF26022">
    <property type="entry name" value="CC_Liprin_beta"/>
    <property type="match status" value="1"/>
</dbReference>
<evidence type="ECO:0000259" key="4">
    <source>
        <dbReference type="Pfam" id="PF26022"/>
    </source>
</evidence>
<feature type="region of interest" description="Disordered" evidence="3">
    <location>
        <begin position="458"/>
        <end position="500"/>
    </location>
</feature>
<dbReference type="PANTHER" id="PTHR12587:SF14">
    <property type="entry name" value="AT31531P"/>
    <property type="match status" value="1"/>
</dbReference>
<protein>
    <recommendedName>
        <fullName evidence="4">Liprin-beta-1/2 coiled-coil domain-containing protein</fullName>
    </recommendedName>
</protein>
<feature type="coiled-coil region" evidence="2">
    <location>
        <begin position="157"/>
        <end position="184"/>
    </location>
</feature>
<feature type="domain" description="Liprin-beta-1/2 coiled-coil" evidence="4">
    <location>
        <begin position="34"/>
        <end position="134"/>
    </location>
</feature>
<evidence type="ECO:0000256" key="1">
    <source>
        <dbReference type="ARBA" id="ARBA00022737"/>
    </source>
</evidence>
<evidence type="ECO:0000313" key="6">
    <source>
        <dbReference type="WBParaSite" id="PSAMB.scaffold106size78906.g2114.t2"/>
    </source>
</evidence>
<dbReference type="PANTHER" id="PTHR12587">
    <property type="entry name" value="LAR INTERACTING PROTEIN LIP -RELATED PROTEIN"/>
    <property type="match status" value="1"/>
</dbReference>
<feature type="region of interest" description="Disordered" evidence="3">
    <location>
        <begin position="350"/>
        <end position="429"/>
    </location>
</feature>
<dbReference type="WBParaSite" id="PSAMB.scaffold106size78906.g2114.t2">
    <property type="protein sequence ID" value="PSAMB.scaffold106size78906.g2114.t2"/>
    <property type="gene ID" value="PSAMB.scaffold106size78906.g2114"/>
</dbReference>
<organism evidence="5 6">
    <name type="scientific">Plectus sambesii</name>
    <dbReference type="NCBI Taxonomy" id="2011161"/>
    <lineage>
        <taxon>Eukaryota</taxon>
        <taxon>Metazoa</taxon>
        <taxon>Ecdysozoa</taxon>
        <taxon>Nematoda</taxon>
        <taxon>Chromadorea</taxon>
        <taxon>Plectida</taxon>
        <taxon>Plectina</taxon>
        <taxon>Plectoidea</taxon>
        <taxon>Plectidae</taxon>
        <taxon>Plectus</taxon>
    </lineage>
</organism>
<keyword evidence="5" id="KW-1185">Reference proteome</keyword>
<evidence type="ECO:0000256" key="2">
    <source>
        <dbReference type="SAM" id="Coils"/>
    </source>
</evidence>
<evidence type="ECO:0000313" key="5">
    <source>
        <dbReference type="Proteomes" id="UP000887566"/>
    </source>
</evidence>
<proteinExistence type="predicted"/>
<sequence>MGSLALHRRLKFRAFQSPSPSMSTVSCPEYPELQEKLHRLAMARESLSLQVSVLTEQVGAQTEKIKDLESLLENKRQKLDSTEEVMQEASKMDLMAEVSNLKLKFANLERQKMETEHRLRISQVEIDHLTKSMQTTQRQVQMQQHGQVPSIDQTGEIEQLRMAVQQLLNANEEKNMQIDTLRSLVVEQQMRGGGGKYPVGANGSELTDSVTGQLPRSVSGYDDVVDFDINQQLRKLLTEDTPGDFMPASSSYPEGFYYGVQQQQPLRMAQTTSMHGFAPSAVQSSSSYTSSLSAMSASPQQSWSGTPRHQQYGGGTLLAPSVAGGASVVSQRSPSSPAARQLAAELDELRRGGGSGQQHQQQQHQHPVGPSQYYTGSLPRTLQSKKTTSMLTLPRKKGSVSSSASGMGVCGELRPPRPPKSHKSSGGGLNWVRSKVALISSKRSTSAPNLARTGLSMESLNSSSSIESDDEMARGSHHREHIANFKRDRTRSSLRNLLGK</sequence>
<dbReference type="AlphaFoldDB" id="A0A914UKI3"/>
<keyword evidence="2" id="KW-0175">Coiled coil</keyword>
<dbReference type="InterPro" id="IPR029515">
    <property type="entry name" value="Liprin"/>
</dbReference>
<dbReference type="GO" id="GO:0048786">
    <property type="term" value="C:presynaptic active zone"/>
    <property type="evidence" value="ECO:0007669"/>
    <property type="project" value="TreeGrafter"/>
</dbReference>
<dbReference type="Proteomes" id="UP000887566">
    <property type="component" value="Unplaced"/>
</dbReference>
<feature type="region of interest" description="Disordered" evidence="3">
    <location>
        <begin position="297"/>
        <end position="318"/>
    </location>
</feature>
<feature type="compositionally biased region" description="Low complexity" evidence="3">
    <location>
        <begin position="357"/>
        <end position="372"/>
    </location>
</feature>
<keyword evidence="1" id="KW-0677">Repeat</keyword>
<feature type="compositionally biased region" description="Polar residues" evidence="3">
    <location>
        <begin position="373"/>
        <end position="391"/>
    </location>
</feature>
<evidence type="ECO:0000256" key="3">
    <source>
        <dbReference type="SAM" id="MobiDB-lite"/>
    </source>
</evidence>
<feature type="compositionally biased region" description="Basic and acidic residues" evidence="3">
    <location>
        <begin position="481"/>
        <end position="491"/>
    </location>
</feature>
<accession>A0A914UKI3</accession>
<reference evidence="6" key="1">
    <citation type="submission" date="2022-11" db="UniProtKB">
        <authorList>
            <consortium name="WormBaseParasite"/>
        </authorList>
    </citation>
    <scope>IDENTIFICATION</scope>
</reference>
<feature type="compositionally biased region" description="Low complexity" evidence="3">
    <location>
        <begin position="399"/>
        <end position="411"/>
    </location>
</feature>
<name>A0A914UKI3_9BILA</name>
<feature type="coiled-coil region" evidence="2">
    <location>
        <begin position="58"/>
        <end position="118"/>
    </location>
</feature>